<dbReference type="RefSeq" id="WP_345721449.1">
    <property type="nucleotide sequence ID" value="NZ_BAABRU010000005.1"/>
</dbReference>
<keyword evidence="4 6" id="KW-1133">Transmembrane helix</keyword>
<accession>A0ABP9WZ27</accession>
<protein>
    <recommendedName>
        <fullName evidence="9">LysE family translocator</fullName>
    </recommendedName>
</protein>
<dbReference type="PANTHER" id="PTHR30086">
    <property type="entry name" value="ARGININE EXPORTER PROTEIN ARGO"/>
    <property type="match status" value="1"/>
</dbReference>
<evidence type="ECO:0000256" key="4">
    <source>
        <dbReference type="ARBA" id="ARBA00022989"/>
    </source>
</evidence>
<name>A0ABP9WZ27_9CHLR</name>
<organism evidence="7 8">
    <name type="scientific">Herpetosiphon gulosus</name>
    <dbReference type="NCBI Taxonomy" id="1973496"/>
    <lineage>
        <taxon>Bacteria</taxon>
        <taxon>Bacillati</taxon>
        <taxon>Chloroflexota</taxon>
        <taxon>Chloroflexia</taxon>
        <taxon>Herpetosiphonales</taxon>
        <taxon>Herpetosiphonaceae</taxon>
        <taxon>Herpetosiphon</taxon>
    </lineage>
</organism>
<dbReference type="Proteomes" id="UP001428290">
    <property type="component" value="Unassembled WGS sequence"/>
</dbReference>
<evidence type="ECO:0000313" key="7">
    <source>
        <dbReference type="EMBL" id="GAA5527833.1"/>
    </source>
</evidence>
<keyword evidence="3 6" id="KW-0812">Transmembrane</keyword>
<evidence type="ECO:0000256" key="2">
    <source>
        <dbReference type="ARBA" id="ARBA00022475"/>
    </source>
</evidence>
<evidence type="ECO:0008006" key="9">
    <source>
        <dbReference type="Google" id="ProtNLM"/>
    </source>
</evidence>
<comment type="caution">
    <text evidence="7">The sequence shown here is derived from an EMBL/GenBank/DDBJ whole genome shotgun (WGS) entry which is preliminary data.</text>
</comment>
<evidence type="ECO:0000256" key="1">
    <source>
        <dbReference type="ARBA" id="ARBA00004651"/>
    </source>
</evidence>
<feature type="transmembrane region" description="Helical" evidence="6">
    <location>
        <begin position="137"/>
        <end position="157"/>
    </location>
</feature>
<dbReference type="Pfam" id="PF01810">
    <property type="entry name" value="LysE"/>
    <property type="match status" value="1"/>
</dbReference>
<feature type="transmembrane region" description="Helical" evidence="6">
    <location>
        <begin position="6"/>
        <end position="27"/>
    </location>
</feature>
<dbReference type="EMBL" id="BAABRU010000005">
    <property type="protein sequence ID" value="GAA5527833.1"/>
    <property type="molecule type" value="Genomic_DNA"/>
</dbReference>
<reference evidence="7 8" key="1">
    <citation type="submission" date="2024-02" db="EMBL/GenBank/DDBJ databases">
        <title>Herpetosiphon gulosus NBRC 112829.</title>
        <authorList>
            <person name="Ichikawa N."/>
            <person name="Katano-Makiyama Y."/>
            <person name="Hidaka K."/>
        </authorList>
    </citation>
    <scope>NUCLEOTIDE SEQUENCE [LARGE SCALE GENOMIC DNA]</scope>
    <source>
        <strain evidence="7 8">NBRC 112829</strain>
    </source>
</reference>
<feature type="transmembrane region" description="Helical" evidence="6">
    <location>
        <begin position="177"/>
        <end position="197"/>
    </location>
</feature>
<evidence type="ECO:0000256" key="6">
    <source>
        <dbReference type="SAM" id="Phobius"/>
    </source>
</evidence>
<dbReference type="InterPro" id="IPR001123">
    <property type="entry name" value="LeuE-type"/>
</dbReference>
<proteinExistence type="predicted"/>
<evidence type="ECO:0000313" key="8">
    <source>
        <dbReference type="Proteomes" id="UP001428290"/>
    </source>
</evidence>
<feature type="transmembrane region" description="Helical" evidence="6">
    <location>
        <begin position="39"/>
        <end position="61"/>
    </location>
</feature>
<evidence type="ECO:0000256" key="3">
    <source>
        <dbReference type="ARBA" id="ARBA00022692"/>
    </source>
</evidence>
<feature type="transmembrane region" description="Helical" evidence="6">
    <location>
        <begin position="67"/>
        <end position="84"/>
    </location>
</feature>
<comment type="subcellular location">
    <subcellularLocation>
        <location evidence="1">Cell membrane</location>
        <topology evidence="1">Multi-pass membrane protein</topology>
    </subcellularLocation>
</comment>
<evidence type="ECO:0000256" key="5">
    <source>
        <dbReference type="ARBA" id="ARBA00023136"/>
    </source>
</evidence>
<dbReference type="PANTHER" id="PTHR30086:SF20">
    <property type="entry name" value="ARGININE EXPORTER PROTEIN ARGO-RELATED"/>
    <property type="match status" value="1"/>
</dbReference>
<gene>
    <name evidence="7" type="ORF">Hgul01_01626</name>
</gene>
<sequence>MIEYLLQALGLGLAAGLLPGPMLGLVIRETLEHGRRAGYLVACAPLLTDAPIILIALFVANALPASINRWLGLAGGLFLIWMGIDAWRAKPPAEASGAPWASLWRALITNWLNPHPWLFWLPVGGPLLISIQRQHSWLATVSFLLVFYLLLIGSKIFLCEIVARSRRFLQGAAYRWVMRGCSLLLIGLGIVLIAEYLG</sequence>
<keyword evidence="8" id="KW-1185">Reference proteome</keyword>
<keyword evidence="2" id="KW-1003">Cell membrane</keyword>
<keyword evidence="5 6" id="KW-0472">Membrane</keyword>